<accession>A0A6P1TLF0</accession>
<protein>
    <submittedName>
        <fullName evidence="2">DUF3298 domain-containing protein</fullName>
    </submittedName>
</protein>
<dbReference type="Gene3D" id="3.30.565.40">
    <property type="entry name" value="Fervidobacterium nodosum Rt17-B1 like"/>
    <property type="match status" value="1"/>
</dbReference>
<evidence type="ECO:0000313" key="3">
    <source>
        <dbReference type="Proteomes" id="UP000464314"/>
    </source>
</evidence>
<dbReference type="InterPro" id="IPR037126">
    <property type="entry name" value="PdaC/RsiV-like_sf"/>
</dbReference>
<sequence length="192" mass="21598">MKVPEITGLGNSSLENSLNSKYLEVNTKLYKDFMDTVGSDVSPGNLALYTNYKVKVRTEELLVIESIKTEIAASGSESVQFDNIDLKNQVMITLPSLFKDDSYIGLISDNIKTQMREKMNEEERVIYFMEGDDSNSGFDQIKPDQNFYINEDGKLVISFDEYEVAPGSMGLVAFIIPTEVIRDALVSDTYIK</sequence>
<dbReference type="KEGG" id="anr:Ana3638_10295"/>
<dbReference type="InterPro" id="IPR021729">
    <property type="entry name" value="DUF3298"/>
</dbReference>
<gene>
    <name evidence="2" type="ORF">Ana3638_10295</name>
</gene>
<dbReference type="Proteomes" id="UP000464314">
    <property type="component" value="Chromosome"/>
</dbReference>
<dbReference type="RefSeq" id="WP_161837934.1">
    <property type="nucleotide sequence ID" value="NZ_CP048000.1"/>
</dbReference>
<keyword evidence="3" id="KW-1185">Reference proteome</keyword>
<name>A0A6P1TLF0_9FIRM</name>
<dbReference type="AlphaFoldDB" id="A0A6P1TLF0"/>
<evidence type="ECO:0000259" key="1">
    <source>
        <dbReference type="Pfam" id="PF11738"/>
    </source>
</evidence>
<dbReference type="EMBL" id="CP048000">
    <property type="protein sequence ID" value="QHQ61107.1"/>
    <property type="molecule type" value="Genomic_DNA"/>
</dbReference>
<dbReference type="Gene3D" id="3.90.640.20">
    <property type="entry name" value="Heat-shock cognate protein, ATPase"/>
    <property type="match status" value="1"/>
</dbReference>
<dbReference type="Pfam" id="PF11738">
    <property type="entry name" value="DUF3298"/>
    <property type="match status" value="1"/>
</dbReference>
<reference evidence="2 3" key="1">
    <citation type="submission" date="2020-01" db="EMBL/GenBank/DDBJ databases">
        <title>Genome analysis of Anaerocolumna sp. CBA3638.</title>
        <authorList>
            <person name="Kim J."/>
            <person name="Roh S.W."/>
        </authorList>
    </citation>
    <scope>NUCLEOTIDE SEQUENCE [LARGE SCALE GENOMIC DNA]</scope>
    <source>
        <strain evidence="2 3">CBA3638</strain>
    </source>
</reference>
<feature type="domain" description="DUF3298" evidence="1">
    <location>
        <begin position="97"/>
        <end position="178"/>
    </location>
</feature>
<evidence type="ECO:0000313" key="2">
    <source>
        <dbReference type="EMBL" id="QHQ61107.1"/>
    </source>
</evidence>
<proteinExistence type="predicted"/>
<organism evidence="2 3">
    <name type="scientific">Anaerocolumna sedimenticola</name>
    <dbReference type="NCBI Taxonomy" id="2696063"/>
    <lineage>
        <taxon>Bacteria</taxon>
        <taxon>Bacillati</taxon>
        <taxon>Bacillota</taxon>
        <taxon>Clostridia</taxon>
        <taxon>Lachnospirales</taxon>
        <taxon>Lachnospiraceae</taxon>
        <taxon>Anaerocolumna</taxon>
    </lineage>
</organism>